<dbReference type="Gene3D" id="3.40.50.150">
    <property type="entry name" value="Vaccinia Virus protein VP39"/>
    <property type="match status" value="1"/>
</dbReference>
<dbReference type="KEGG" id="cai:Caci_0574"/>
<feature type="region of interest" description="Disordered" evidence="1">
    <location>
        <begin position="1"/>
        <end position="24"/>
    </location>
</feature>
<dbReference type="HOGENOM" id="CLU_037990_2_3_11"/>
<keyword evidence="3" id="KW-0808">Transferase</keyword>
<name>C7PYV5_CATAD</name>
<sequence>MAEPEDPSTSPQNSQPSQASPTYDDAERVLWADAGSGYEAVYAALCAHTIPALLDGAGVQDGSALLDVGTGTGTLVRAAVARGARVTAVDAEPSMLALARGKAPEAEFLLAVVPDLPFEPDTFDAVVGNFVLDHFGRPKVAMRALRAIAKPGGRVAFTLWPAERSAGRSVFSRTGAMTEGWIPRQMPPLVLADDYPRTEEGLAGLFREIGLADVTTTVIDWEHLTTAEEWWISMGSGVGPSGRTYQAQTPEVRAAFHENYLRVAAEMTDAEGTMRLPYRALLAVGTVVDSE</sequence>
<dbReference type="Proteomes" id="UP000000851">
    <property type="component" value="Chromosome"/>
</dbReference>
<keyword evidence="3" id="KW-0489">Methyltransferase</keyword>
<evidence type="ECO:0000313" key="4">
    <source>
        <dbReference type="Proteomes" id="UP000000851"/>
    </source>
</evidence>
<dbReference type="GO" id="GO:0008757">
    <property type="term" value="F:S-adenosylmethionine-dependent methyltransferase activity"/>
    <property type="evidence" value="ECO:0007669"/>
    <property type="project" value="InterPro"/>
</dbReference>
<dbReference type="InParanoid" id="C7PYV5"/>
<keyword evidence="4" id="KW-1185">Reference proteome</keyword>
<reference evidence="3 4" key="1">
    <citation type="journal article" date="2009" name="Stand. Genomic Sci.">
        <title>Complete genome sequence of Catenulispora acidiphila type strain (ID 139908).</title>
        <authorList>
            <person name="Copeland A."/>
            <person name="Lapidus A."/>
            <person name="Glavina Del Rio T."/>
            <person name="Nolan M."/>
            <person name="Lucas S."/>
            <person name="Chen F."/>
            <person name="Tice H."/>
            <person name="Cheng J.F."/>
            <person name="Bruce D."/>
            <person name="Goodwin L."/>
            <person name="Pitluck S."/>
            <person name="Mikhailova N."/>
            <person name="Pati A."/>
            <person name="Ivanova N."/>
            <person name="Mavromatis K."/>
            <person name="Chen A."/>
            <person name="Palaniappan K."/>
            <person name="Chain P."/>
            <person name="Land M."/>
            <person name="Hauser L."/>
            <person name="Chang Y.J."/>
            <person name="Jeffries C.D."/>
            <person name="Chertkov O."/>
            <person name="Brettin T."/>
            <person name="Detter J.C."/>
            <person name="Han C."/>
            <person name="Ali Z."/>
            <person name="Tindall B.J."/>
            <person name="Goker M."/>
            <person name="Bristow J."/>
            <person name="Eisen J.A."/>
            <person name="Markowitz V."/>
            <person name="Hugenholtz P."/>
            <person name="Kyrpides N.C."/>
            <person name="Klenk H.P."/>
        </authorList>
    </citation>
    <scope>NUCLEOTIDE SEQUENCE [LARGE SCALE GENOMIC DNA]</scope>
    <source>
        <strain evidence="4">DSM 44928 / JCM 14897 / NBRC 102108 / NRRL B-24433 / ID139908</strain>
    </source>
</reference>
<dbReference type="GO" id="GO:0032259">
    <property type="term" value="P:methylation"/>
    <property type="evidence" value="ECO:0007669"/>
    <property type="project" value="UniProtKB-KW"/>
</dbReference>
<evidence type="ECO:0000256" key="1">
    <source>
        <dbReference type="SAM" id="MobiDB-lite"/>
    </source>
</evidence>
<dbReference type="SUPFAM" id="SSF53335">
    <property type="entry name" value="S-adenosyl-L-methionine-dependent methyltransferases"/>
    <property type="match status" value="1"/>
</dbReference>
<protein>
    <submittedName>
        <fullName evidence="3">Methyltransferase type 11</fullName>
    </submittedName>
</protein>
<dbReference type="PANTHER" id="PTHR43464">
    <property type="entry name" value="METHYLTRANSFERASE"/>
    <property type="match status" value="1"/>
</dbReference>
<accession>C7PYV5</accession>
<organism evidence="3 4">
    <name type="scientific">Catenulispora acidiphila (strain DSM 44928 / JCM 14897 / NBRC 102108 / NRRL B-24433 / ID139908)</name>
    <dbReference type="NCBI Taxonomy" id="479433"/>
    <lineage>
        <taxon>Bacteria</taxon>
        <taxon>Bacillati</taxon>
        <taxon>Actinomycetota</taxon>
        <taxon>Actinomycetes</taxon>
        <taxon>Catenulisporales</taxon>
        <taxon>Catenulisporaceae</taxon>
        <taxon>Catenulispora</taxon>
    </lineage>
</organism>
<dbReference type="InterPro" id="IPR029063">
    <property type="entry name" value="SAM-dependent_MTases_sf"/>
</dbReference>
<dbReference type="InterPro" id="IPR013216">
    <property type="entry name" value="Methyltransf_11"/>
</dbReference>
<feature type="domain" description="Methyltransferase type 11" evidence="2">
    <location>
        <begin position="66"/>
        <end position="157"/>
    </location>
</feature>
<dbReference type="CDD" id="cd02440">
    <property type="entry name" value="AdoMet_MTases"/>
    <property type="match status" value="1"/>
</dbReference>
<feature type="compositionally biased region" description="Low complexity" evidence="1">
    <location>
        <begin position="7"/>
        <end position="21"/>
    </location>
</feature>
<proteinExistence type="predicted"/>
<dbReference type="Pfam" id="PF08241">
    <property type="entry name" value="Methyltransf_11"/>
    <property type="match status" value="1"/>
</dbReference>
<dbReference type="AlphaFoldDB" id="C7PYV5"/>
<dbReference type="STRING" id="479433.Caci_0574"/>
<dbReference type="EMBL" id="CP001700">
    <property type="protein sequence ID" value="ACU69511.1"/>
    <property type="molecule type" value="Genomic_DNA"/>
</dbReference>
<evidence type="ECO:0000313" key="3">
    <source>
        <dbReference type="EMBL" id="ACU69511.1"/>
    </source>
</evidence>
<dbReference type="RefSeq" id="WP_012784806.1">
    <property type="nucleotide sequence ID" value="NC_013131.1"/>
</dbReference>
<evidence type="ECO:0000259" key="2">
    <source>
        <dbReference type="Pfam" id="PF08241"/>
    </source>
</evidence>
<gene>
    <name evidence="3" type="ordered locus">Caci_0574</name>
</gene>
<dbReference type="OrthoDB" id="448116at2"/>
<dbReference type="eggNOG" id="COG2226">
    <property type="taxonomic scope" value="Bacteria"/>
</dbReference>